<dbReference type="Proteomes" id="UP000735302">
    <property type="component" value="Unassembled WGS sequence"/>
</dbReference>
<gene>
    <name evidence="1" type="ORF">PoB_004308700</name>
</gene>
<sequence length="81" mass="9680">MVGVAMIRTQGLHETATRLLRMPIMERHGGVDRDQLIKRIQRYRNLWVPRGNKISFFEKIKGIVYSRFEDPRRNIRMKQAV</sequence>
<reference evidence="1 2" key="1">
    <citation type="journal article" date="2021" name="Elife">
        <title>Chloroplast acquisition without the gene transfer in kleptoplastic sea slugs, Plakobranchus ocellatus.</title>
        <authorList>
            <person name="Maeda T."/>
            <person name="Takahashi S."/>
            <person name="Yoshida T."/>
            <person name="Shimamura S."/>
            <person name="Takaki Y."/>
            <person name="Nagai Y."/>
            <person name="Toyoda A."/>
            <person name="Suzuki Y."/>
            <person name="Arimoto A."/>
            <person name="Ishii H."/>
            <person name="Satoh N."/>
            <person name="Nishiyama T."/>
            <person name="Hasebe M."/>
            <person name="Maruyama T."/>
            <person name="Minagawa J."/>
            <person name="Obokata J."/>
            <person name="Shigenobu S."/>
        </authorList>
    </citation>
    <scope>NUCLEOTIDE SEQUENCE [LARGE SCALE GENOMIC DNA]</scope>
</reference>
<comment type="caution">
    <text evidence="1">The sequence shown here is derived from an EMBL/GenBank/DDBJ whole genome shotgun (WGS) entry which is preliminary data.</text>
</comment>
<organism evidence="1 2">
    <name type="scientific">Plakobranchus ocellatus</name>
    <dbReference type="NCBI Taxonomy" id="259542"/>
    <lineage>
        <taxon>Eukaryota</taxon>
        <taxon>Metazoa</taxon>
        <taxon>Spiralia</taxon>
        <taxon>Lophotrochozoa</taxon>
        <taxon>Mollusca</taxon>
        <taxon>Gastropoda</taxon>
        <taxon>Heterobranchia</taxon>
        <taxon>Euthyneura</taxon>
        <taxon>Panpulmonata</taxon>
        <taxon>Sacoglossa</taxon>
        <taxon>Placobranchoidea</taxon>
        <taxon>Plakobranchidae</taxon>
        <taxon>Plakobranchus</taxon>
    </lineage>
</organism>
<evidence type="ECO:0000313" key="2">
    <source>
        <dbReference type="Proteomes" id="UP000735302"/>
    </source>
</evidence>
<accession>A0AAV4BAY0</accession>
<proteinExistence type="predicted"/>
<name>A0AAV4BAY0_9GAST</name>
<evidence type="ECO:0000313" key="1">
    <source>
        <dbReference type="EMBL" id="GFO16582.1"/>
    </source>
</evidence>
<protein>
    <submittedName>
        <fullName evidence="1">Uncharacterized protein</fullName>
    </submittedName>
</protein>
<dbReference type="AlphaFoldDB" id="A0AAV4BAY0"/>
<keyword evidence="2" id="KW-1185">Reference proteome</keyword>
<dbReference type="EMBL" id="BLXT01004673">
    <property type="protein sequence ID" value="GFO16582.1"/>
    <property type="molecule type" value="Genomic_DNA"/>
</dbReference>